<comment type="caution">
    <text evidence="14">The sequence shown here is derived from an EMBL/GenBank/DDBJ whole genome shotgun (WGS) entry which is preliminary data.</text>
</comment>
<evidence type="ECO:0000313" key="14">
    <source>
        <dbReference type="EMBL" id="KAK9719816.1"/>
    </source>
</evidence>
<name>A0AAW1KL14_POPJA</name>
<keyword evidence="6 13" id="KW-1133">Transmembrane helix</keyword>
<dbReference type="GO" id="GO:0005272">
    <property type="term" value="F:sodium channel activity"/>
    <property type="evidence" value="ECO:0007669"/>
    <property type="project" value="UniProtKB-KW"/>
</dbReference>
<keyword evidence="3 12" id="KW-0813">Transport</keyword>
<dbReference type="GO" id="GO:0016020">
    <property type="term" value="C:membrane"/>
    <property type="evidence" value="ECO:0007669"/>
    <property type="project" value="UniProtKB-SubCell"/>
</dbReference>
<keyword evidence="4 12" id="KW-0894">Sodium channel</keyword>
<keyword evidence="7" id="KW-0915">Sodium</keyword>
<proteinExistence type="inferred from homology"/>
<keyword evidence="11 12" id="KW-0407">Ion channel</keyword>
<keyword evidence="10 12" id="KW-0739">Sodium transport</keyword>
<evidence type="ECO:0000256" key="3">
    <source>
        <dbReference type="ARBA" id="ARBA00022448"/>
    </source>
</evidence>
<gene>
    <name evidence="14" type="ORF">QE152_g22466</name>
</gene>
<keyword evidence="15" id="KW-1185">Reference proteome</keyword>
<evidence type="ECO:0000256" key="4">
    <source>
        <dbReference type="ARBA" id="ARBA00022461"/>
    </source>
</evidence>
<evidence type="ECO:0000256" key="5">
    <source>
        <dbReference type="ARBA" id="ARBA00022692"/>
    </source>
</evidence>
<accession>A0AAW1KL14</accession>
<keyword evidence="9 13" id="KW-0472">Membrane</keyword>
<evidence type="ECO:0000256" key="8">
    <source>
        <dbReference type="ARBA" id="ARBA00023065"/>
    </source>
</evidence>
<keyword evidence="5 12" id="KW-0812">Transmembrane</keyword>
<sequence>MIVSRNPNRIEISKPNKWRKCKAIIKTFLEDYLVGSTLHGVKYVADPSPWKSLIWLCIMIASISFCAIFIKVQMNKLDESIITTTISSTAFPVWAIPFPAVTICNNIIVSKTGAKKFQIIL</sequence>
<reference evidence="14 15" key="1">
    <citation type="journal article" date="2024" name="BMC Genomics">
        <title>De novo assembly and annotation of Popillia japonica's genome with initial clues to its potential as an invasive pest.</title>
        <authorList>
            <person name="Cucini C."/>
            <person name="Boschi S."/>
            <person name="Funari R."/>
            <person name="Cardaioli E."/>
            <person name="Iannotti N."/>
            <person name="Marturano G."/>
            <person name="Paoli F."/>
            <person name="Bruttini M."/>
            <person name="Carapelli A."/>
            <person name="Frati F."/>
            <person name="Nardi F."/>
        </authorList>
    </citation>
    <scope>NUCLEOTIDE SEQUENCE [LARGE SCALE GENOMIC DNA]</scope>
    <source>
        <strain evidence="14">DMR45628</strain>
    </source>
</reference>
<comment type="similarity">
    <text evidence="2 12">Belongs to the amiloride-sensitive sodium channel (TC 1.A.6) family.</text>
</comment>
<evidence type="ECO:0000256" key="7">
    <source>
        <dbReference type="ARBA" id="ARBA00023053"/>
    </source>
</evidence>
<evidence type="ECO:0000256" key="13">
    <source>
        <dbReference type="SAM" id="Phobius"/>
    </source>
</evidence>
<dbReference type="EMBL" id="JASPKY010000216">
    <property type="protein sequence ID" value="KAK9719816.1"/>
    <property type="molecule type" value="Genomic_DNA"/>
</dbReference>
<evidence type="ECO:0000256" key="11">
    <source>
        <dbReference type="ARBA" id="ARBA00023303"/>
    </source>
</evidence>
<feature type="transmembrane region" description="Helical" evidence="13">
    <location>
        <begin position="52"/>
        <end position="70"/>
    </location>
</feature>
<organism evidence="14 15">
    <name type="scientific">Popillia japonica</name>
    <name type="common">Japanese beetle</name>
    <dbReference type="NCBI Taxonomy" id="7064"/>
    <lineage>
        <taxon>Eukaryota</taxon>
        <taxon>Metazoa</taxon>
        <taxon>Ecdysozoa</taxon>
        <taxon>Arthropoda</taxon>
        <taxon>Hexapoda</taxon>
        <taxon>Insecta</taxon>
        <taxon>Pterygota</taxon>
        <taxon>Neoptera</taxon>
        <taxon>Endopterygota</taxon>
        <taxon>Coleoptera</taxon>
        <taxon>Polyphaga</taxon>
        <taxon>Scarabaeiformia</taxon>
        <taxon>Scarabaeidae</taxon>
        <taxon>Rutelinae</taxon>
        <taxon>Popillia</taxon>
    </lineage>
</organism>
<evidence type="ECO:0000256" key="9">
    <source>
        <dbReference type="ARBA" id="ARBA00023136"/>
    </source>
</evidence>
<evidence type="ECO:0000256" key="10">
    <source>
        <dbReference type="ARBA" id="ARBA00023201"/>
    </source>
</evidence>
<comment type="subcellular location">
    <subcellularLocation>
        <location evidence="1">Membrane</location>
        <topology evidence="1">Multi-pass membrane protein</topology>
    </subcellularLocation>
</comment>
<evidence type="ECO:0000256" key="12">
    <source>
        <dbReference type="RuleBase" id="RU000679"/>
    </source>
</evidence>
<evidence type="ECO:0000256" key="2">
    <source>
        <dbReference type="ARBA" id="ARBA00007193"/>
    </source>
</evidence>
<protein>
    <submittedName>
        <fullName evidence="14">Amiloride-sensitive sodium channel</fullName>
    </submittedName>
</protein>
<dbReference type="Proteomes" id="UP001458880">
    <property type="component" value="Unassembled WGS sequence"/>
</dbReference>
<dbReference type="InterPro" id="IPR001873">
    <property type="entry name" value="ENaC"/>
</dbReference>
<evidence type="ECO:0000256" key="1">
    <source>
        <dbReference type="ARBA" id="ARBA00004141"/>
    </source>
</evidence>
<keyword evidence="8 12" id="KW-0406">Ion transport</keyword>
<dbReference type="AlphaFoldDB" id="A0AAW1KL14"/>
<evidence type="ECO:0000313" key="15">
    <source>
        <dbReference type="Proteomes" id="UP001458880"/>
    </source>
</evidence>
<dbReference type="Pfam" id="PF00858">
    <property type="entry name" value="ASC"/>
    <property type="match status" value="1"/>
</dbReference>
<evidence type="ECO:0000256" key="6">
    <source>
        <dbReference type="ARBA" id="ARBA00022989"/>
    </source>
</evidence>